<feature type="region of interest" description="Disordered" evidence="3">
    <location>
        <begin position="589"/>
        <end position="654"/>
    </location>
</feature>
<evidence type="ECO:0000313" key="6">
    <source>
        <dbReference type="Proteomes" id="UP001162483"/>
    </source>
</evidence>
<feature type="compositionally biased region" description="Acidic residues" evidence="3">
    <location>
        <begin position="526"/>
        <end position="556"/>
    </location>
</feature>
<feature type="compositionally biased region" description="Basic and acidic residues" evidence="3">
    <location>
        <begin position="340"/>
        <end position="351"/>
    </location>
</feature>
<feature type="compositionally biased region" description="Acidic residues" evidence="3">
    <location>
        <begin position="439"/>
        <end position="468"/>
    </location>
</feature>
<dbReference type="PANTHER" id="PTHR21686:SF12">
    <property type="entry name" value="DEOXYNUCLEOTIDYLTRANSFERASE TERMINAL-INTERACTING PROTEIN 2"/>
    <property type="match status" value="1"/>
</dbReference>
<accession>A0ABN9GHS0</accession>
<keyword evidence="6" id="KW-1185">Reference proteome</keyword>
<feature type="compositionally biased region" description="Acidic residues" evidence="3">
    <location>
        <begin position="374"/>
        <end position="389"/>
    </location>
</feature>
<feature type="compositionally biased region" description="Polar residues" evidence="3">
    <location>
        <begin position="91"/>
        <end position="102"/>
    </location>
</feature>
<dbReference type="InterPro" id="IPR039883">
    <property type="entry name" value="Fcf2/DNTTIP2"/>
</dbReference>
<dbReference type="EMBL" id="CATNWA010018487">
    <property type="protein sequence ID" value="CAI9607665.1"/>
    <property type="molecule type" value="Genomic_DNA"/>
</dbReference>
<comment type="subcellular location">
    <subcellularLocation>
        <location evidence="1">Nucleus</location>
        <location evidence="1">Nucleolus</location>
    </subcellularLocation>
</comment>
<feature type="region of interest" description="Disordered" evidence="3">
    <location>
        <begin position="322"/>
        <end position="483"/>
    </location>
</feature>
<dbReference type="InterPro" id="IPR014810">
    <property type="entry name" value="Fcf2_C"/>
</dbReference>
<sequence length="765" mass="86303">MVATRRGTRVDPQEELEGSGDEEQTAVEPATVSSPKRTQRTVKSDSSAQNSARNSQDQEDNSTVTTGIPSKNDSRKGPSQVFTRCRHRSGQSDADVSEAESNTSTSSTRVTRSRQILGSITDSARKLRSHLSTVITEPILESKEDEELSDAESNYSVSTRASRRTRASAARSTRARSRKSALLTEPDHSDAESNCSSVSELQNTAIRSRRTSEATRPLSTNSESQKEEISEAESCSSEFVSQTQARRFSRRIQSKSQAGVAKSVSETSSQEQDSPRKQRYSLRGVKVIQPLSSLQEQNILSTSRRSLRNRIVSECSDVIVLSDSGSQSKGSSDKVALVDQAKDGESLEKQKPNLSVEESSILDQKLPETSTNDAADETIDLTEEMDEPQLEEKDQGKAGDDVSSERADITNEDFSNLNTETQSGPSNIAEPVEISLLLDSDEESDNSEEETDTEMVNDEDQEELEENHEDLVKTKKLEKTSTEQLQDVVDNGLFIIDTTPGLDSSKKYYVDDKAFEREQSEKEELSESEEELPEPDEEEEDFMDEEVDDGVNEEEELLNRPKRGFELSTSIDTGLNIKELGGLYINFDAEKPNPGSSLQNRMKKESKKKDELLKKSIITPDFEKRESAPPYRESLRKLKKQRKAEREKSTGQGWFDMKAPELTEELKNDLKALKMRSAMDPKRFYKKNDREGFPKYFQVGTVVDNPLDYYHSRIPKKQRKRTIVEELLVDSEFRRYNKKKYQEIMAEKAAHAEGKKNRKKKKFRT</sequence>
<protein>
    <recommendedName>
        <fullName evidence="4">Fcf2 pre-rRNA processing C-terminal domain-containing protein</fullName>
    </recommendedName>
</protein>
<evidence type="ECO:0000256" key="1">
    <source>
        <dbReference type="ARBA" id="ARBA00004604"/>
    </source>
</evidence>
<feature type="compositionally biased region" description="Polar residues" evidence="3">
    <location>
        <begin position="352"/>
        <end position="373"/>
    </location>
</feature>
<feature type="compositionally biased region" description="Basic and acidic residues" evidence="3">
    <location>
        <begin position="504"/>
        <end position="525"/>
    </location>
</feature>
<evidence type="ECO:0000256" key="2">
    <source>
        <dbReference type="ARBA" id="ARBA00023242"/>
    </source>
</evidence>
<proteinExistence type="predicted"/>
<evidence type="ECO:0000313" key="5">
    <source>
        <dbReference type="EMBL" id="CAI9607665.1"/>
    </source>
</evidence>
<dbReference type="Pfam" id="PF08698">
    <property type="entry name" value="Fcf2"/>
    <property type="match status" value="1"/>
</dbReference>
<feature type="compositionally biased region" description="Polar residues" evidence="3">
    <location>
        <begin position="44"/>
        <end position="71"/>
    </location>
</feature>
<name>A0ABN9GHS0_9NEOB</name>
<reference evidence="5" key="1">
    <citation type="submission" date="2023-05" db="EMBL/GenBank/DDBJ databases">
        <authorList>
            <person name="Stuckert A."/>
        </authorList>
    </citation>
    <scope>NUCLEOTIDE SEQUENCE</scope>
</reference>
<feature type="compositionally biased region" description="Acidic residues" evidence="3">
    <location>
        <begin position="13"/>
        <end position="25"/>
    </location>
</feature>
<feature type="compositionally biased region" description="Basic and acidic residues" evidence="3">
    <location>
        <begin position="469"/>
        <end position="481"/>
    </location>
</feature>
<keyword evidence="2" id="KW-0539">Nucleus</keyword>
<feature type="compositionally biased region" description="Basic and acidic residues" evidence="3">
    <location>
        <begin position="390"/>
        <end position="409"/>
    </location>
</feature>
<evidence type="ECO:0000259" key="4">
    <source>
        <dbReference type="Pfam" id="PF08698"/>
    </source>
</evidence>
<feature type="region of interest" description="Disordered" evidence="3">
    <location>
        <begin position="1"/>
        <end position="117"/>
    </location>
</feature>
<feature type="domain" description="Fcf2 pre-rRNA processing C-terminal" evidence="4">
    <location>
        <begin position="647"/>
        <end position="740"/>
    </location>
</feature>
<feature type="compositionally biased region" description="Polar residues" evidence="3">
    <location>
        <begin position="412"/>
        <end position="426"/>
    </location>
</feature>
<feature type="compositionally biased region" description="Low complexity" evidence="3">
    <location>
        <begin position="322"/>
        <end position="334"/>
    </location>
</feature>
<comment type="caution">
    <text evidence="5">The sequence shown here is derived from an EMBL/GenBank/DDBJ whole genome shotgun (WGS) entry which is preliminary data.</text>
</comment>
<organism evidence="5 6">
    <name type="scientific">Staurois parvus</name>
    <dbReference type="NCBI Taxonomy" id="386267"/>
    <lineage>
        <taxon>Eukaryota</taxon>
        <taxon>Metazoa</taxon>
        <taxon>Chordata</taxon>
        <taxon>Craniata</taxon>
        <taxon>Vertebrata</taxon>
        <taxon>Euteleostomi</taxon>
        <taxon>Amphibia</taxon>
        <taxon>Batrachia</taxon>
        <taxon>Anura</taxon>
        <taxon>Neobatrachia</taxon>
        <taxon>Ranoidea</taxon>
        <taxon>Ranidae</taxon>
        <taxon>Staurois</taxon>
    </lineage>
</organism>
<feature type="compositionally biased region" description="Polar residues" evidence="3">
    <location>
        <begin position="192"/>
        <end position="206"/>
    </location>
</feature>
<evidence type="ECO:0000256" key="3">
    <source>
        <dbReference type="SAM" id="MobiDB-lite"/>
    </source>
</evidence>
<gene>
    <name evidence="5" type="ORF">SPARVUS_LOCUS13984115</name>
</gene>
<feature type="compositionally biased region" description="Low complexity" evidence="3">
    <location>
        <begin position="103"/>
        <end position="114"/>
    </location>
</feature>
<dbReference type="Proteomes" id="UP001162483">
    <property type="component" value="Unassembled WGS sequence"/>
</dbReference>
<feature type="region of interest" description="Disordered" evidence="3">
    <location>
        <begin position="496"/>
        <end position="561"/>
    </location>
</feature>
<feature type="region of interest" description="Disordered" evidence="3">
    <location>
        <begin position="132"/>
        <end position="284"/>
    </location>
</feature>
<dbReference type="PANTHER" id="PTHR21686">
    <property type="entry name" value="DEOXYNUCLEOTIDYLTRANSFERASE TERMINAL-INTERACTING PROTEIN 2"/>
    <property type="match status" value="1"/>
</dbReference>